<feature type="transmembrane region" description="Helical" evidence="1">
    <location>
        <begin position="33"/>
        <end position="51"/>
    </location>
</feature>
<dbReference type="KEGG" id="nai:NECAME_07800"/>
<dbReference type="GeneID" id="25347830"/>
<name>W2TL39_NECAM</name>
<evidence type="ECO:0000256" key="1">
    <source>
        <dbReference type="SAM" id="Phobius"/>
    </source>
</evidence>
<organism evidence="2 3">
    <name type="scientific">Necator americanus</name>
    <name type="common">Human hookworm</name>
    <dbReference type="NCBI Taxonomy" id="51031"/>
    <lineage>
        <taxon>Eukaryota</taxon>
        <taxon>Metazoa</taxon>
        <taxon>Ecdysozoa</taxon>
        <taxon>Nematoda</taxon>
        <taxon>Chromadorea</taxon>
        <taxon>Rhabditida</taxon>
        <taxon>Rhabditina</taxon>
        <taxon>Rhabditomorpha</taxon>
        <taxon>Strongyloidea</taxon>
        <taxon>Ancylostomatidae</taxon>
        <taxon>Bunostominae</taxon>
        <taxon>Necator</taxon>
    </lineage>
</organism>
<sequence>MIEGDFGKVAKFDTKFEVSIKAVTLNTELMNRGILIAFLLISSLVTVESGLGRSLKKRLKSIGRPFERGAKQAAEIAAAGAVAKVAAGALSGRRKRSEDEGAYGNVEENSLKGLMQWDGEK</sequence>
<dbReference type="EMBL" id="KI658383">
    <property type="protein sequence ID" value="ETN82795.1"/>
    <property type="molecule type" value="Genomic_DNA"/>
</dbReference>
<keyword evidence="1" id="KW-0472">Membrane</keyword>
<protein>
    <submittedName>
        <fullName evidence="2">Uncharacterized protein</fullName>
    </submittedName>
</protein>
<gene>
    <name evidence="2" type="ORF">NECAME_07800</name>
</gene>
<dbReference type="Proteomes" id="UP000053676">
    <property type="component" value="Unassembled WGS sequence"/>
</dbReference>
<evidence type="ECO:0000313" key="3">
    <source>
        <dbReference type="Proteomes" id="UP000053676"/>
    </source>
</evidence>
<evidence type="ECO:0000313" key="2">
    <source>
        <dbReference type="EMBL" id="ETN82795.1"/>
    </source>
</evidence>
<reference evidence="3" key="1">
    <citation type="journal article" date="2014" name="Nat. Genet.">
        <title>Genome of the human hookworm Necator americanus.</title>
        <authorList>
            <person name="Tang Y.T."/>
            <person name="Gao X."/>
            <person name="Rosa B.A."/>
            <person name="Abubucker S."/>
            <person name="Hallsworth-Pepin K."/>
            <person name="Martin J."/>
            <person name="Tyagi R."/>
            <person name="Heizer E."/>
            <person name="Zhang X."/>
            <person name="Bhonagiri-Palsikar V."/>
            <person name="Minx P."/>
            <person name="Warren W.C."/>
            <person name="Wang Q."/>
            <person name="Zhan B."/>
            <person name="Hotez P.J."/>
            <person name="Sternberg P.W."/>
            <person name="Dougall A."/>
            <person name="Gaze S.T."/>
            <person name="Mulvenna J."/>
            <person name="Sotillo J."/>
            <person name="Ranganathan S."/>
            <person name="Rabelo E.M."/>
            <person name="Wilson R.K."/>
            <person name="Felgner P.L."/>
            <person name="Bethony J."/>
            <person name="Hawdon J.M."/>
            <person name="Gasser R.B."/>
            <person name="Loukas A."/>
            <person name="Mitreva M."/>
        </authorList>
    </citation>
    <scope>NUCLEOTIDE SEQUENCE [LARGE SCALE GENOMIC DNA]</scope>
</reference>
<accession>W2TL39</accession>
<keyword evidence="1" id="KW-1133">Transmembrane helix</keyword>
<dbReference type="CTD" id="25347830"/>
<dbReference type="AlphaFoldDB" id="W2TL39"/>
<keyword evidence="1" id="KW-0812">Transmembrane</keyword>
<keyword evidence="3" id="KW-1185">Reference proteome</keyword>
<proteinExistence type="predicted"/>